<dbReference type="EMBL" id="LJIJ01000296">
    <property type="protein sequence ID" value="ODM99143.1"/>
    <property type="molecule type" value="Genomic_DNA"/>
</dbReference>
<protein>
    <submittedName>
        <fullName evidence="3">Uncharacterized protein</fullName>
    </submittedName>
</protein>
<evidence type="ECO:0000313" key="4">
    <source>
        <dbReference type="Proteomes" id="UP000094527"/>
    </source>
</evidence>
<proteinExistence type="predicted"/>
<evidence type="ECO:0000256" key="1">
    <source>
        <dbReference type="SAM" id="MobiDB-lite"/>
    </source>
</evidence>
<keyword evidence="4" id="KW-1185">Reference proteome</keyword>
<organism evidence="3 4">
    <name type="scientific">Orchesella cincta</name>
    <name type="common">Springtail</name>
    <name type="synonym">Podura cincta</name>
    <dbReference type="NCBI Taxonomy" id="48709"/>
    <lineage>
        <taxon>Eukaryota</taxon>
        <taxon>Metazoa</taxon>
        <taxon>Ecdysozoa</taxon>
        <taxon>Arthropoda</taxon>
        <taxon>Hexapoda</taxon>
        <taxon>Collembola</taxon>
        <taxon>Entomobryomorpha</taxon>
        <taxon>Entomobryoidea</taxon>
        <taxon>Orchesellidae</taxon>
        <taxon>Orchesellinae</taxon>
        <taxon>Orchesella</taxon>
    </lineage>
</organism>
<evidence type="ECO:0000313" key="3">
    <source>
        <dbReference type="EMBL" id="ODM99143.1"/>
    </source>
</evidence>
<dbReference type="AlphaFoldDB" id="A0A1D2N1H1"/>
<evidence type="ECO:0000256" key="2">
    <source>
        <dbReference type="SAM" id="Phobius"/>
    </source>
</evidence>
<accession>A0A1D2N1H1</accession>
<gene>
    <name evidence="3" type="ORF">Ocin01_07525</name>
</gene>
<keyword evidence="2" id="KW-0812">Transmembrane</keyword>
<name>A0A1D2N1H1_ORCCI</name>
<feature type="transmembrane region" description="Helical" evidence="2">
    <location>
        <begin position="24"/>
        <end position="46"/>
    </location>
</feature>
<dbReference type="Proteomes" id="UP000094527">
    <property type="component" value="Unassembled WGS sequence"/>
</dbReference>
<keyword evidence="2" id="KW-1133">Transmembrane helix</keyword>
<comment type="caution">
    <text evidence="3">The sequence shown here is derived from an EMBL/GenBank/DDBJ whole genome shotgun (WGS) entry which is preliminary data.</text>
</comment>
<dbReference type="OrthoDB" id="10554334at2759"/>
<keyword evidence="2" id="KW-0472">Membrane</keyword>
<sequence>MAFLGIGNRCKFIMEYYNLDAKHYTVLGILGVVEVVLFTLIFYNCYLELKQRRREHQEEKYKSPTNSSSGERKEKPSVMEIFSVDMTLKRDENEAFKANG</sequence>
<feature type="region of interest" description="Disordered" evidence="1">
    <location>
        <begin position="53"/>
        <end position="78"/>
    </location>
</feature>
<reference evidence="3 4" key="1">
    <citation type="journal article" date="2016" name="Genome Biol. Evol.">
        <title>Gene Family Evolution Reflects Adaptation to Soil Environmental Stressors in the Genome of the Collembolan Orchesella cincta.</title>
        <authorList>
            <person name="Faddeeva-Vakhrusheva A."/>
            <person name="Derks M.F."/>
            <person name="Anvar S.Y."/>
            <person name="Agamennone V."/>
            <person name="Suring W."/>
            <person name="Smit S."/>
            <person name="van Straalen N.M."/>
            <person name="Roelofs D."/>
        </authorList>
    </citation>
    <scope>NUCLEOTIDE SEQUENCE [LARGE SCALE GENOMIC DNA]</scope>
    <source>
        <tissue evidence="3">Mixed pool</tissue>
    </source>
</reference>